<evidence type="ECO:0000256" key="2">
    <source>
        <dbReference type="SAM" id="SignalP"/>
    </source>
</evidence>
<dbReference type="RefSeq" id="WP_034750263.1">
    <property type="nucleotide sequence ID" value="NZ_BAUT01000080.1"/>
</dbReference>
<dbReference type="PROSITE" id="PS51257">
    <property type="entry name" value="PROKAR_LIPOPROTEIN"/>
    <property type="match status" value="1"/>
</dbReference>
<dbReference type="Pfam" id="PF13416">
    <property type="entry name" value="SBP_bac_8"/>
    <property type="match status" value="1"/>
</dbReference>
<accession>W4Q7Y3</accession>
<feature type="compositionally biased region" description="Low complexity" evidence="1">
    <location>
        <begin position="26"/>
        <end position="44"/>
    </location>
</feature>
<dbReference type="SUPFAM" id="SSF53850">
    <property type="entry name" value="Periplasmic binding protein-like II"/>
    <property type="match status" value="1"/>
</dbReference>
<feature type="signal peptide" evidence="2">
    <location>
        <begin position="1"/>
        <end position="19"/>
    </location>
</feature>
<sequence length="161" mass="18274">MKRLIVLFTVMIFALLLVACGNNEETSQQSTSDSESNTDSNSNEESVHLTMSIAAGQNPERFRWEAEAFTEKYPHVTVEVVEYEEDWYNQNAVRLFNSSDRPDVAFFWLTGFYDSIVNSGALLPLDDLYESEGWYDVLPESTVEGAISQMGINMELHTLLL</sequence>
<name>W4Q7Y3_9BACI</name>
<proteinExistence type="predicted"/>
<feature type="region of interest" description="Disordered" evidence="1">
    <location>
        <begin position="26"/>
        <end position="47"/>
    </location>
</feature>
<organism evidence="3 4">
    <name type="scientific">Halalkalibacter wakoensis JCM 9140</name>
    <dbReference type="NCBI Taxonomy" id="1236970"/>
    <lineage>
        <taxon>Bacteria</taxon>
        <taxon>Bacillati</taxon>
        <taxon>Bacillota</taxon>
        <taxon>Bacilli</taxon>
        <taxon>Bacillales</taxon>
        <taxon>Bacillaceae</taxon>
        <taxon>Halalkalibacter</taxon>
    </lineage>
</organism>
<evidence type="ECO:0000313" key="4">
    <source>
        <dbReference type="Proteomes" id="UP000018890"/>
    </source>
</evidence>
<evidence type="ECO:0000313" key="3">
    <source>
        <dbReference type="EMBL" id="GAE28075.1"/>
    </source>
</evidence>
<feature type="chain" id="PRO_5039419310" description="Extracellular solute-binding protein" evidence="2">
    <location>
        <begin position="20"/>
        <end position="161"/>
    </location>
</feature>
<comment type="caution">
    <text evidence="3">The sequence shown here is derived from an EMBL/GenBank/DDBJ whole genome shotgun (WGS) entry which is preliminary data.</text>
</comment>
<evidence type="ECO:0000256" key="1">
    <source>
        <dbReference type="SAM" id="MobiDB-lite"/>
    </source>
</evidence>
<reference evidence="3" key="1">
    <citation type="journal article" date="2014" name="Genome Announc.">
        <title>Draft Genome Sequences of Three Alkaliphilic Bacillus Strains, Bacillus wakoensis JCM 9140T, Bacillus akibai JCM 9157T, and Bacillus hemicellulosilyticus JCM 9152T.</title>
        <authorList>
            <person name="Yuki M."/>
            <person name="Oshima K."/>
            <person name="Suda W."/>
            <person name="Oshida Y."/>
            <person name="Kitamura K."/>
            <person name="Iida T."/>
            <person name="Hattori M."/>
            <person name="Ohkuma M."/>
        </authorList>
    </citation>
    <scope>NUCLEOTIDE SEQUENCE [LARGE SCALE GENOMIC DNA]</scope>
    <source>
        <strain evidence="3">JCM 9140</strain>
    </source>
</reference>
<dbReference type="Gene3D" id="3.40.190.10">
    <property type="entry name" value="Periplasmic binding protein-like II"/>
    <property type="match status" value="1"/>
</dbReference>
<keyword evidence="2" id="KW-0732">Signal</keyword>
<dbReference type="STRING" id="1236970.JCM9140_4265"/>
<evidence type="ECO:0008006" key="5">
    <source>
        <dbReference type="Google" id="ProtNLM"/>
    </source>
</evidence>
<dbReference type="InterPro" id="IPR006059">
    <property type="entry name" value="SBP"/>
</dbReference>
<dbReference type="EMBL" id="BAUT01000080">
    <property type="protein sequence ID" value="GAE28075.1"/>
    <property type="molecule type" value="Genomic_DNA"/>
</dbReference>
<keyword evidence="4" id="KW-1185">Reference proteome</keyword>
<protein>
    <recommendedName>
        <fullName evidence="5">Extracellular solute-binding protein</fullName>
    </recommendedName>
</protein>
<dbReference type="Proteomes" id="UP000018890">
    <property type="component" value="Unassembled WGS sequence"/>
</dbReference>
<dbReference type="AlphaFoldDB" id="W4Q7Y3"/>
<dbReference type="OrthoDB" id="383889at2"/>
<gene>
    <name evidence="3" type="ORF">JCM9140_4265</name>
</gene>